<dbReference type="GO" id="GO:0031012">
    <property type="term" value="C:extracellular matrix"/>
    <property type="evidence" value="ECO:0007669"/>
    <property type="project" value="TreeGrafter"/>
</dbReference>
<dbReference type="Proteomes" id="UP000820818">
    <property type="component" value="Linkage Group LG10"/>
</dbReference>
<proteinExistence type="predicted"/>
<evidence type="ECO:0000256" key="3">
    <source>
        <dbReference type="SAM" id="SignalP"/>
    </source>
</evidence>
<evidence type="ECO:0000256" key="1">
    <source>
        <dbReference type="ARBA" id="ARBA00022460"/>
    </source>
</evidence>
<feature type="chain" id="PRO_5042203376" description="Cuticle protein" evidence="3">
    <location>
        <begin position="24"/>
        <end position="230"/>
    </location>
</feature>
<dbReference type="InterPro" id="IPR031311">
    <property type="entry name" value="CHIT_BIND_RR_consensus"/>
</dbReference>
<dbReference type="GO" id="GO:0042302">
    <property type="term" value="F:structural constituent of cuticle"/>
    <property type="evidence" value="ECO:0007669"/>
    <property type="project" value="UniProtKB-UniRule"/>
</dbReference>
<protein>
    <recommendedName>
        <fullName evidence="6">Cuticle protein</fullName>
    </recommendedName>
</protein>
<dbReference type="AlphaFoldDB" id="A0AAD5PNX5"/>
<dbReference type="PANTHER" id="PTHR12236:SF79">
    <property type="entry name" value="CUTICULAR PROTEIN 50CB-RELATED"/>
    <property type="match status" value="1"/>
</dbReference>
<evidence type="ECO:0000313" key="4">
    <source>
        <dbReference type="EMBL" id="KAI9552358.1"/>
    </source>
</evidence>
<sequence length="230" mass="23945">MFCLDIIPVPFFVLVALIAVAAATSDYTGSANSNFAYNAPSYSHPTYEVKQYSSDSQVTTGTYRVLLPDGRVQIVTYKADDYGYNADVKYEGEAKYPAASYSAPVYSAPAYTSSAATATGPARPSSATVFTSPAVTAPAVSSRTYSTPVFISRPAVTATAGNSRTYSAPVITSPTITGPVVIAPDANSRSYSGQVFTSPVVAAPARPAMPSTASVAGSVYRTSADVARDY</sequence>
<comment type="caution">
    <text evidence="4">The sequence shown here is derived from an EMBL/GenBank/DDBJ whole genome shotgun (WGS) entry which is preliminary data.</text>
</comment>
<dbReference type="Pfam" id="PF00379">
    <property type="entry name" value="Chitin_bind_4"/>
    <property type="match status" value="1"/>
</dbReference>
<name>A0AAD5PNX5_9CRUS</name>
<dbReference type="InterPro" id="IPR000618">
    <property type="entry name" value="Insect_cuticle"/>
</dbReference>
<feature type="signal peptide" evidence="3">
    <location>
        <begin position="1"/>
        <end position="23"/>
    </location>
</feature>
<dbReference type="PROSITE" id="PS00233">
    <property type="entry name" value="CHIT_BIND_RR_1"/>
    <property type="match status" value="1"/>
</dbReference>
<evidence type="ECO:0000313" key="5">
    <source>
        <dbReference type="Proteomes" id="UP000820818"/>
    </source>
</evidence>
<dbReference type="PANTHER" id="PTHR12236">
    <property type="entry name" value="STRUCTURAL CONTITUENT OF CUTICLE"/>
    <property type="match status" value="1"/>
</dbReference>
<keyword evidence="1 2" id="KW-0193">Cuticle</keyword>
<keyword evidence="5" id="KW-1185">Reference proteome</keyword>
<organism evidence="4 5">
    <name type="scientific">Daphnia sinensis</name>
    <dbReference type="NCBI Taxonomy" id="1820382"/>
    <lineage>
        <taxon>Eukaryota</taxon>
        <taxon>Metazoa</taxon>
        <taxon>Ecdysozoa</taxon>
        <taxon>Arthropoda</taxon>
        <taxon>Crustacea</taxon>
        <taxon>Branchiopoda</taxon>
        <taxon>Diplostraca</taxon>
        <taxon>Cladocera</taxon>
        <taxon>Anomopoda</taxon>
        <taxon>Daphniidae</taxon>
        <taxon>Daphnia</taxon>
        <taxon>Daphnia similis group</taxon>
    </lineage>
</organism>
<reference evidence="4 5" key="1">
    <citation type="submission" date="2022-05" db="EMBL/GenBank/DDBJ databases">
        <title>A multi-omics perspective on studying reproductive biology in Daphnia sinensis.</title>
        <authorList>
            <person name="Jia J."/>
        </authorList>
    </citation>
    <scope>NUCLEOTIDE SEQUENCE [LARGE SCALE GENOMIC DNA]</scope>
    <source>
        <strain evidence="4 5">WSL</strain>
    </source>
</reference>
<gene>
    <name evidence="4" type="ORF">GHT06_022723</name>
</gene>
<evidence type="ECO:0008006" key="6">
    <source>
        <dbReference type="Google" id="ProtNLM"/>
    </source>
</evidence>
<dbReference type="PROSITE" id="PS51155">
    <property type="entry name" value="CHIT_BIND_RR_2"/>
    <property type="match status" value="1"/>
</dbReference>
<dbReference type="EMBL" id="WJBH02000010">
    <property type="protein sequence ID" value="KAI9552358.1"/>
    <property type="molecule type" value="Genomic_DNA"/>
</dbReference>
<keyword evidence="3" id="KW-0732">Signal</keyword>
<dbReference type="GO" id="GO:0005615">
    <property type="term" value="C:extracellular space"/>
    <property type="evidence" value="ECO:0007669"/>
    <property type="project" value="TreeGrafter"/>
</dbReference>
<evidence type="ECO:0000256" key="2">
    <source>
        <dbReference type="PROSITE-ProRule" id="PRU00497"/>
    </source>
</evidence>
<accession>A0AAD5PNX5</accession>
<dbReference type="InterPro" id="IPR051217">
    <property type="entry name" value="Insect_Cuticle_Struc_Prot"/>
</dbReference>